<dbReference type="VEuPathDB" id="TriTrypDB:TEOVI_000046400"/>
<reference evidence="2" key="1">
    <citation type="submission" date="2016-09" db="EMBL/GenBank/DDBJ databases">
        <authorList>
            <person name="Hebert L."/>
            <person name="Moumen B."/>
        </authorList>
    </citation>
    <scope>NUCLEOTIDE SEQUENCE [LARGE SCALE GENOMIC DNA]</scope>
    <source>
        <strain evidence="2">OVI</strain>
    </source>
</reference>
<organism evidence="2 3">
    <name type="scientific">Trypanosoma equiperdum</name>
    <dbReference type="NCBI Taxonomy" id="5694"/>
    <lineage>
        <taxon>Eukaryota</taxon>
        <taxon>Discoba</taxon>
        <taxon>Euglenozoa</taxon>
        <taxon>Kinetoplastea</taxon>
        <taxon>Metakinetoplastina</taxon>
        <taxon>Trypanosomatida</taxon>
        <taxon>Trypanosomatidae</taxon>
        <taxon>Trypanosoma</taxon>
    </lineage>
</organism>
<evidence type="ECO:0000313" key="3">
    <source>
        <dbReference type="Proteomes" id="UP000195570"/>
    </source>
</evidence>
<dbReference type="Proteomes" id="UP000195570">
    <property type="component" value="Unassembled WGS sequence"/>
</dbReference>
<feature type="coiled-coil region" evidence="1">
    <location>
        <begin position="111"/>
        <end position="138"/>
    </location>
</feature>
<accession>A0A1G4I6E5</accession>
<keyword evidence="3" id="KW-1185">Reference proteome</keyword>
<dbReference type="AlphaFoldDB" id="A0A1G4I6E5"/>
<sequence>MPNPYTGNYEAARFVEYYASAQMLRDSVHRLHTVSIQRHMDALRRAESAHQKHTCPAAPIRSRQQIEEHANRMVYQEMLRRQKNMTKLAWDVYKPVPPKRLSSEELRSLVKRMYEQQMQNMTERKKEARQRQVVLSDEVLAETRRGRRMLRQRDIHRSLESGWRTPSSRAKYNDGKLLLVSGGNVKSTSKERPPDLGYLARLAKPLRPTERVNKC</sequence>
<protein>
    <submittedName>
        <fullName evidence="2">Uncharacterized protein</fullName>
    </submittedName>
</protein>
<comment type="caution">
    <text evidence="2">The sequence shown here is derived from an EMBL/GenBank/DDBJ whole genome shotgun (WGS) entry which is preliminary data.</text>
</comment>
<keyword evidence="1" id="KW-0175">Coiled coil</keyword>
<evidence type="ECO:0000313" key="2">
    <source>
        <dbReference type="EMBL" id="SCU67504.1"/>
    </source>
</evidence>
<dbReference type="GeneID" id="92374404"/>
<proteinExistence type="predicted"/>
<name>A0A1G4I6E5_TRYEQ</name>
<dbReference type="EMBL" id="CZPT02000754">
    <property type="protein sequence ID" value="SCU67504.1"/>
    <property type="molecule type" value="Genomic_DNA"/>
</dbReference>
<gene>
    <name evidence="2" type="ORF">TEOVI_000046400</name>
</gene>
<dbReference type="RefSeq" id="XP_067078810.1">
    <property type="nucleotide sequence ID" value="XM_067222709.1"/>
</dbReference>
<evidence type="ECO:0000256" key="1">
    <source>
        <dbReference type="SAM" id="Coils"/>
    </source>
</evidence>